<dbReference type="Pfam" id="PF02582">
    <property type="entry name" value="DUF155"/>
    <property type="match status" value="1"/>
</dbReference>
<accession>A0A166C3D3</accession>
<dbReference type="EMBL" id="KV428093">
    <property type="protein sequence ID" value="KZT37031.1"/>
    <property type="molecule type" value="Genomic_DNA"/>
</dbReference>
<dbReference type="InterPro" id="IPR003734">
    <property type="entry name" value="DUF155"/>
</dbReference>
<feature type="domain" description="DUF155" evidence="4">
    <location>
        <begin position="262"/>
        <end position="437"/>
    </location>
</feature>
<evidence type="ECO:0000256" key="1">
    <source>
        <dbReference type="ARBA" id="ARBA00008306"/>
    </source>
</evidence>
<dbReference type="AlphaFoldDB" id="A0A166C3D3"/>
<protein>
    <submittedName>
        <fullName evidence="5">DUF155-domain-containing protein</fullName>
    </submittedName>
</protein>
<keyword evidence="6" id="KW-1185">Reference proteome</keyword>
<feature type="compositionally biased region" description="Basic and acidic residues" evidence="2">
    <location>
        <begin position="97"/>
        <end position="110"/>
    </location>
</feature>
<name>A0A166C3D3_9AGAM</name>
<feature type="compositionally biased region" description="Basic and acidic residues" evidence="2">
    <location>
        <begin position="1"/>
        <end position="11"/>
    </location>
</feature>
<dbReference type="InterPro" id="IPR051624">
    <property type="entry name" value="RMD1/Sad1-interacting"/>
</dbReference>
<dbReference type="PANTHER" id="PTHR16255:SF4">
    <property type="entry name" value="SPORULATION PROTEIN RMD8"/>
    <property type="match status" value="1"/>
</dbReference>
<evidence type="ECO:0000313" key="5">
    <source>
        <dbReference type="EMBL" id="KZT37031.1"/>
    </source>
</evidence>
<evidence type="ECO:0000256" key="2">
    <source>
        <dbReference type="SAM" id="MobiDB-lite"/>
    </source>
</evidence>
<feature type="transmembrane region" description="Helical" evidence="3">
    <location>
        <begin position="462"/>
        <end position="487"/>
    </location>
</feature>
<dbReference type="GO" id="GO:0005739">
    <property type="term" value="C:mitochondrion"/>
    <property type="evidence" value="ECO:0007669"/>
    <property type="project" value="UniProtKB-ARBA"/>
</dbReference>
<evidence type="ECO:0000313" key="6">
    <source>
        <dbReference type="Proteomes" id="UP000076798"/>
    </source>
</evidence>
<dbReference type="OrthoDB" id="18302at2759"/>
<feature type="region of interest" description="Disordered" evidence="2">
    <location>
        <begin position="222"/>
        <end position="248"/>
    </location>
</feature>
<evidence type="ECO:0000259" key="4">
    <source>
        <dbReference type="Pfam" id="PF02582"/>
    </source>
</evidence>
<reference evidence="5 6" key="1">
    <citation type="journal article" date="2016" name="Mol. Biol. Evol.">
        <title>Comparative Genomics of Early-Diverging Mushroom-Forming Fungi Provides Insights into the Origins of Lignocellulose Decay Capabilities.</title>
        <authorList>
            <person name="Nagy L.G."/>
            <person name="Riley R."/>
            <person name="Tritt A."/>
            <person name="Adam C."/>
            <person name="Daum C."/>
            <person name="Floudas D."/>
            <person name="Sun H."/>
            <person name="Yadav J.S."/>
            <person name="Pangilinan J."/>
            <person name="Larsson K.H."/>
            <person name="Matsuura K."/>
            <person name="Barry K."/>
            <person name="Labutti K."/>
            <person name="Kuo R."/>
            <person name="Ohm R.A."/>
            <person name="Bhattacharya S.S."/>
            <person name="Shirouzu T."/>
            <person name="Yoshinaga Y."/>
            <person name="Martin F.M."/>
            <person name="Grigoriev I.V."/>
            <person name="Hibbett D.S."/>
        </authorList>
    </citation>
    <scope>NUCLEOTIDE SEQUENCE [LARGE SCALE GENOMIC DNA]</scope>
    <source>
        <strain evidence="5 6">HHB10207 ss-3</strain>
    </source>
</reference>
<organism evidence="5 6">
    <name type="scientific">Sistotremastrum suecicum HHB10207 ss-3</name>
    <dbReference type="NCBI Taxonomy" id="1314776"/>
    <lineage>
        <taxon>Eukaryota</taxon>
        <taxon>Fungi</taxon>
        <taxon>Dikarya</taxon>
        <taxon>Basidiomycota</taxon>
        <taxon>Agaricomycotina</taxon>
        <taxon>Agaricomycetes</taxon>
        <taxon>Sistotremastrales</taxon>
        <taxon>Sistotremastraceae</taxon>
        <taxon>Sistotremastrum</taxon>
    </lineage>
</organism>
<proteinExistence type="inferred from homology"/>
<keyword evidence="3" id="KW-1133">Transmembrane helix</keyword>
<comment type="similarity">
    <text evidence="1">Belongs to the RMD1/sif2 family.</text>
</comment>
<keyword evidence="3" id="KW-0812">Transmembrane</keyword>
<dbReference type="Proteomes" id="UP000076798">
    <property type="component" value="Unassembled WGS sequence"/>
</dbReference>
<dbReference type="PANTHER" id="PTHR16255">
    <property type="entry name" value="REQUIRED FOR MEIOTIC NUCLEAR DIVISION PROTEIN 1 HOMOLOG"/>
    <property type="match status" value="1"/>
</dbReference>
<feature type="region of interest" description="Disordered" evidence="2">
    <location>
        <begin position="1"/>
        <end position="116"/>
    </location>
</feature>
<gene>
    <name evidence="5" type="ORF">SISSUDRAFT_1049051</name>
</gene>
<evidence type="ECO:0000256" key="3">
    <source>
        <dbReference type="SAM" id="Phobius"/>
    </source>
</evidence>
<keyword evidence="3" id="KW-0472">Membrane</keyword>
<sequence>MSLPRPDRPDIPRGPSIPRASKGPRPSQVLASIPENNVGPTLPLSRRPSISGRTSLAGKPIPPPKAQRTSKTSQKLVVLPSEPQTKPLVGEDVEEAPSDRRSDGERMSKEQRHRSGHKRLTAYCVAEGFKMKLTAAFLKREHSVTPRVFDDAIYAVYHLPLLPGYGPNTLVRSSVPPKSPGGKTIFARMSEAEEQGYEGMYFNEETQETEFLSQDGFISGSPQTPLKPLSTPIDDPEHRTPPTPARKRLNTLLPNETVAEAVIFSYGVAVFFGFEEAQEKDILEDLEESGALTRRIPEDEWEVEEFHYEHDPDAQSPRIYNDFFTLKSQSHLLKLSIAHAIAQSTLLARFESVATRTLHDRSTWSISRQLAATGKLNLKRRDALRLTGRLFVLRRDVNLVSNVLDVPELFWSEASLKNLYSAVREYLEISGRVLVLNERLRVANELLDIIHEHLNGSAMVRITWIIIWLIVVAIVVELGEVLARLVVHSSGSSSEMAGAVHSLTRSESLAILNRIISQSS</sequence>